<dbReference type="SUPFAM" id="SSF50978">
    <property type="entry name" value="WD40 repeat-like"/>
    <property type="match status" value="1"/>
</dbReference>
<dbReference type="AlphaFoldDB" id="A0A9Q5NBV7"/>
<evidence type="ECO:0000256" key="2">
    <source>
        <dbReference type="PROSITE-ProRule" id="PRU00221"/>
    </source>
</evidence>
<protein>
    <recommendedName>
        <fullName evidence="5">F-box domain-containing protein</fullName>
    </recommendedName>
</protein>
<evidence type="ECO:0000313" key="7">
    <source>
        <dbReference type="Proteomes" id="UP000757232"/>
    </source>
</evidence>
<reference evidence="6" key="1">
    <citation type="submission" date="2016-06" db="EMBL/GenBank/DDBJ databases">
        <title>Draft Genome sequence of the fungus Inonotus baumii.</title>
        <authorList>
            <person name="Zhu H."/>
            <person name="Lin W."/>
        </authorList>
    </citation>
    <scope>NUCLEOTIDE SEQUENCE</scope>
    <source>
        <strain evidence="6">821</strain>
    </source>
</reference>
<dbReference type="PROSITE" id="PS50082">
    <property type="entry name" value="WD_REPEATS_2"/>
    <property type="match status" value="1"/>
</dbReference>
<keyword evidence="2" id="KW-0853">WD repeat</keyword>
<gene>
    <name evidence="6" type="ORF">A7U60_g477</name>
</gene>
<evidence type="ECO:0000256" key="3">
    <source>
        <dbReference type="SAM" id="Coils"/>
    </source>
</evidence>
<feature type="compositionally biased region" description="Low complexity" evidence="4">
    <location>
        <begin position="1057"/>
        <end position="1078"/>
    </location>
</feature>
<evidence type="ECO:0000256" key="1">
    <source>
        <dbReference type="ARBA" id="ARBA00022581"/>
    </source>
</evidence>
<dbReference type="InterPro" id="IPR015943">
    <property type="entry name" value="WD40/YVTN_repeat-like_dom_sf"/>
</dbReference>
<evidence type="ECO:0000259" key="5">
    <source>
        <dbReference type="Pfam" id="PF12937"/>
    </source>
</evidence>
<evidence type="ECO:0000256" key="4">
    <source>
        <dbReference type="SAM" id="MobiDB-lite"/>
    </source>
</evidence>
<dbReference type="Proteomes" id="UP000757232">
    <property type="component" value="Unassembled WGS sequence"/>
</dbReference>
<sequence length="1133" mass="122788">MPTLLDHIDRFTYTAQSIQTAARNASEPLPSPYVRAVLRTPLGDLARDVDTSELGLFTLVPNASAPSASGDESGTSAAQKGSIARVEFPGATPLRRPAGASKHPRRENDKEPEVYAQAALKYLDRYHSIRPMPKARQEVEAIIEYLKLVRNEIEQLSEAADQTAEPASQPVTTLRDEEKRIQELHVRIKQMKARIEVLEKKQKPYVKPSVSSAKDTAKDKEEDAFWAEPATTRKPRTGRKSLLIPTLARGTVGPDDSLLLDTHVKVDMGAMLGDMSMTSLADAAPTPLPASKMDPVSVPLPSRSPTHPPASSPTPAASLYVGPADSGPAAPAETSADLITDEGDDTVILAKPPSLTPAVPSTPPQALSAPPEPETPAPTTPAHKTPRPEVTATPGTARIGRVKITTDVERIAAKIWATVGDVIMPGHPFNTAAAATTNKPPRAKETIALLQNLASQKPPPTSPTMSHSTFSIVTDKSSPSTHAILTAHLLLALINAIPRHAMPLAATKVVLAEANKSLGNGAPPDPAEASLGLLAGGDKAMETRALLSPAPFPATKRQHTSTDQTVLSTPLLNFDSSFYDELVLVIFSYLSWTDLCAIQSTNRLWSRLASDNQLWKTQFIREYGRSRLRGSRGFVNRHDSRAIRPLPHTHKSNPKYDDSNNVDWKWLFRISLNWRRGRCQLERFKGDPLDLVPGSSTYLSGTAHGCALLAGSMTVTTSSLPGLSPHVYLHKYGAAPYILKSKLKEQSATHITVLALDQSPLSASGDKLRVAAFHDTGEFSIFLVDHSQPQHSCLLLTYHPRGKTDRTAPIRQAAYQHPLLVTLSHSFKLSLYDLTDGVVHTQTLTSFSSYPPTSMVLTSGLKAYRLVLAYSAPVYPSDWSVAVTVLTISPANPDLAASEDREEDSLRPFTVVTSKTVRAFDVPIGWLDEAALCVMKEQWSRRAARVADVQTDGKWVVLAPADRLLPPSPSSSPSSSRTRLGSTACALQLYRLNIPTYSSSANGLRLTFVRHLYGHTGPVISLALADGRCVSRGADGSLWVWDLERDWGVEVQHPRRAASPPSAPSVSLSRSSSSPSSSVIVDGLSSESEDEDKFNIDWSENVPMGTPLGSVVFDERRIVTSDAYGVEVRRFDI</sequence>
<feature type="coiled-coil region" evidence="3">
    <location>
        <begin position="174"/>
        <end position="201"/>
    </location>
</feature>
<dbReference type="PANTHER" id="PTHR13037:SF24">
    <property type="entry name" value="POLYCOMB PROTEIN PCL-RELATED"/>
    <property type="match status" value="1"/>
</dbReference>
<dbReference type="PANTHER" id="PTHR13037">
    <property type="entry name" value="FORMIN"/>
    <property type="match status" value="1"/>
</dbReference>
<dbReference type="Pfam" id="PF12937">
    <property type="entry name" value="F-box-like"/>
    <property type="match status" value="1"/>
</dbReference>
<dbReference type="Gene3D" id="2.130.10.10">
    <property type="entry name" value="YVTN repeat-like/Quinoprotein amine dehydrogenase"/>
    <property type="match status" value="1"/>
</dbReference>
<comment type="caution">
    <text evidence="6">The sequence shown here is derived from an EMBL/GenBank/DDBJ whole genome shotgun (WGS) entry which is preliminary data.</text>
</comment>
<dbReference type="OrthoDB" id="3219396at2759"/>
<dbReference type="InterPro" id="IPR001810">
    <property type="entry name" value="F-box_dom"/>
</dbReference>
<name>A0A9Q5NBV7_SANBA</name>
<feature type="region of interest" description="Disordered" evidence="4">
    <location>
        <begin position="348"/>
        <end position="396"/>
    </location>
</feature>
<dbReference type="SUPFAM" id="SSF81383">
    <property type="entry name" value="F-box domain"/>
    <property type="match status" value="1"/>
</dbReference>
<feature type="compositionally biased region" description="Polar residues" evidence="4">
    <location>
        <begin position="64"/>
        <end position="79"/>
    </location>
</feature>
<feature type="domain" description="F-box" evidence="5">
    <location>
        <begin position="580"/>
        <end position="621"/>
    </location>
</feature>
<keyword evidence="7" id="KW-1185">Reference proteome</keyword>
<organism evidence="6 7">
    <name type="scientific">Sanghuangporus baumii</name>
    <name type="common">Phellinus baumii</name>
    <dbReference type="NCBI Taxonomy" id="108892"/>
    <lineage>
        <taxon>Eukaryota</taxon>
        <taxon>Fungi</taxon>
        <taxon>Dikarya</taxon>
        <taxon>Basidiomycota</taxon>
        <taxon>Agaricomycotina</taxon>
        <taxon>Agaricomycetes</taxon>
        <taxon>Hymenochaetales</taxon>
        <taxon>Hymenochaetaceae</taxon>
        <taxon>Sanghuangporus</taxon>
    </lineage>
</organism>
<dbReference type="EMBL" id="LNZH02000025">
    <property type="protein sequence ID" value="OCB92163.1"/>
    <property type="molecule type" value="Genomic_DNA"/>
</dbReference>
<feature type="region of interest" description="Disordered" evidence="4">
    <location>
        <begin position="283"/>
        <end position="333"/>
    </location>
</feature>
<feature type="compositionally biased region" description="Pro residues" evidence="4">
    <location>
        <begin position="370"/>
        <end position="379"/>
    </location>
</feature>
<proteinExistence type="predicted"/>
<feature type="repeat" description="WD" evidence="2">
    <location>
        <begin position="1012"/>
        <end position="1044"/>
    </location>
</feature>
<dbReference type="InterPro" id="IPR036047">
    <property type="entry name" value="F-box-like_dom_sf"/>
</dbReference>
<evidence type="ECO:0000313" key="6">
    <source>
        <dbReference type="EMBL" id="OCB92163.1"/>
    </source>
</evidence>
<feature type="region of interest" description="Disordered" evidence="4">
    <location>
        <begin position="1053"/>
        <end position="1088"/>
    </location>
</feature>
<dbReference type="InterPro" id="IPR001680">
    <property type="entry name" value="WD40_rpt"/>
</dbReference>
<keyword evidence="1" id="KW-0945">Host-virus interaction</keyword>
<dbReference type="InterPro" id="IPR036322">
    <property type="entry name" value="WD40_repeat_dom_sf"/>
</dbReference>
<accession>A0A9Q5NBV7</accession>
<dbReference type="Gene3D" id="1.20.1280.50">
    <property type="match status" value="1"/>
</dbReference>
<feature type="region of interest" description="Disordered" evidence="4">
    <location>
        <begin position="62"/>
        <end position="113"/>
    </location>
</feature>
<keyword evidence="3" id="KW-0175">Coiled coil</keyword>